<dbReference type="Gene3D" id="3.90.960.10">
    <property type="entry name" value="YbaK/aminoacyl-tRNA synthetase-associated domain"/>
    <property type="match status" value="1"/>
</dbReference>
<dbReference type="InterPro" id="IPR036754">
    <property type="entry name" value="YbaK/aa-tRNA-synt-asso_dom_sf"/>
</dbReference>
<gene>
    <name evidence="1" type="ORF">QJS64_07825</name>
</gene>
<reference evidence="1 2" key="1">
    <citation type="submission" date="2023-04" db="EMBL/GenBank/DDBJ databases">
        <title>Bacteria Genome Submission.</title>
        <authorList>
            <person name="Isaac P."/>
        </authorList>
    </citation>
    <scope>NUCLEOTIDE SEQUENCE [LARGE SCALE GENOMIC DNA]</scope>
    <source>
        <strain evidence="1 2">SampleS7P1</strain>
    </source>
</reference>
<accession>A0ABY8R5U4</accession>
<dbReference type="EMBL" id="CP124685">
    <property type="protein sequence ID" value="WGX76919.1"/>
    <property type="molecule type" value="Genomic_DNA"/>
</dbReference>
<proteinExistence type="predicted"/>
<dbReference type="Proteomes" id="UP001239169">
    <property type="component" value="Chromosome"/>
</dbReference>
<name>A0ABY8R5U4_PARBF</name>
<keyword evidence="2" id="KW-1185">Reference proteome</keyword>
<sequence>MNKREIYDYLKEKNIWHEITEHEAVYNMEELSQIDIPYPEGDAKIFFFVMIKKKLLYYNGKRI</sequence>
<protein>
    <submittedName>
        <fullName evidence="1">Uncharacterized protein</fullName>
    </submittedName>
</protein>
<organism evidence="1 2">
    <name type="scientific">Paraclostridium bifermentans</name>
    <name type="common">Clostridium bifermentans</name>
    <dbReference type="NCBI Taxonomy" id="1490"/>
    <lineage>
        <taxon>Bacteria</taxon>
        <taxon>Bacillati</taxon>
        <taxon>Bacillota</taxon>
        <taxon>Clostridia</taxon>
        <taxon>Peptostreptococcales</taxon>
        <taxon>Peptostreptococcaceae</taxon>
        <taxon>Paraclostridium</taxon>
    </lineage>
</organism>
<evidence type="ECO:0000313" key="1">
    <source>
        <dbReference type="EMBL" id="WGX76919.1"/>
    </source>
</evidence>
<evidence type="ECO:0000313" key="2">
    <source>
        <dbReference type="Proteomes" id="UP001239169"/>
    </source>
</evidence>